<keyword evidence="8" id="KW-1185">Reference proteome</keyword>
<dbReference type="PANTHER" id="PTHR38480">
    <property type="entry name" value="SLR0254 PROTEIN"/>
    <property type="match status" value="1"/>
</dbReference>
<dbReference type="Pfam" id="PF06271">
    <property type="entry name" value="RDD"/>
    <property type="match status" value="1"/>
</dbReference>
<proteinExistence type="predicted"/>
<sequence>MATIRIHTTQNVTLEYEVGSIGDRIVATLIDSLVLVAWAVLWGVIFQSVGSGGSHETTDWSSASGIIAIIIIAFILAPVVFYSLASEIFFNGQSLGKKARHLRVVRLDGTAPRLGDYFLRWLLRIIDLYLPFAGGLVAIITIAVNGKGQRLGDMAAGTTVVSTKAPAGLLPDLGPSLPLEGYQAVFPQAADLTDHDVALLRQLLSRSLQQGNYVLLNETATKIKQLLHVQSDMSDEAFLRTVLRDHAHVIAAG</sequence>
<name>A0ABW4QQI9_9BACT</name>
<feature type="domain" description="RDD" evidence="6">
    <location>
        <begin position="19"/>
        <end position="157"/>
    </location>
</feature>
<dbReference type="EMBL" id="JBHUFD010000001">
    <property type="protein sequence ID" value="MFD1871597.1"/>
    <property type="molecule type" value="Genomic_DNA"/>
</dbReference>
<keyword evidence="2 5" id="KW-0812">Transmembrane</keyword>
<dbReference type="PANTHER" id="PTHR38480:SF1">
    <property type="entry name" value="SLR0254 PROTEIN"/>
    <property type="match status" value="1"/>
</dbReference>
<evidence type="ECO:0000256" key="4">
    <source>
        <dbReference type="ARBA" id="ARBA00023136"/>
    </source>
</evidence>
<evidence type="ECO:0000313" key="8">
    <source>
        <dbReference type="Proteomes" id="UP001597197"/>
    </source>
</evidence>
<comment type="subcellular location">
    <subcellularLocation>
        <location evidence="1">Membrane</location>
        <topology evidence="1">Multi-pass membrane protein</topology>
    </subcellularLocation>
</comment>
<dbReference type="RefSeq" id="WP_382311912.1">
    <property type="nucleotide sequence ID" value="NZ_JBHUFD010000001.1"/>
</dbReference>
<dbReference type="InterPro" id="IPR010432">
    <property type="entry name" value="RDD"/>
</dbReference>
<comment type="caution">
    <text evidence="7">The sequence shown here is derived from an EMBL/GenBank/DDBJ whole genome shotgun (WGS) entry which is preliminary data.</text>
</comment>
<evidence type="ECO:0000313" key="7">
    <source>
        <dbReference type="EMBL" id="MFD1871597.1"/>
    </source>
</evidence>
<feature type="transmembrane region" description="Helical" evidence="5">
    <location>
        <begin position="121"/>
        <end position="144"/>
    </location>
</feature>
<reference evidence="8" key="1">
    <citation type="journal article" date="2019" name="Int. J. Syst. Evol. Microbiol.">
        <title>The Global Catalogue of Microorganisms (GCM) 10K type strain sequencing project: providing services to taxonomists for standard genome sequencing and annotation.</title>
        <authorList>
            <consortium name="The Broad Institute Genomics Platform"/>
            <consortium name="The Broad Institute Genome Sequencing Center for Infectious Disease"/>
            <person name="Wu L."/>
            <person name="Ma J."/>
        </authorList>
    </citation>
    <scope>NUCLEOTIDE SEQUENCE [LARGE SCALE GENOMIC DNA]</scope>
    <source>
        <strain evidence="8">CGMCC 1.15795</strain>
    </source>
</reference>
<accession>A0ABW4QQI9</accession>
<gene>
    <name evidence="7" type="ORF">ACFSDX_04120</name>
</gene>
<keyword evidence="4 5" id="KW-0472">Membrane</keyword>
<organism evidence="7 8">
    <name type="scientific">Hymenobacter bucti</name>
    <dbReference type="NCBI Taxonomy" id="1844114"/>
    <lineage>
        <taxon>Bacteria</taxon>
        <taxon>Pseudomonadati</taxon>
        <taxon>Bacteroidota</taxon>
        <taxon>Cytophagia</taxon>
        <taxon>Cytophagales</taxon>
        <taxon>Hymenobacteraceae</taxon>
        <taxon>Hymenobacter</taxon>
    </lineage>
</organism>
<evidence type="ECO:0000256" key="5">
    <source>
        <dbReference type="SAM" id="Phobius"/>
    </source>
</evidence>
<dbReference type="Proteomes" id="UP001597197">
    <property type="component" value="Unassembled WGS sequence"/>
</dbReference>
<protein>
    <submittedName>
        <fullName evidence="7">RDD family protein</fullName>
    </submittedName>
</protein>
<feature type="transmembrane region" description="Helical" evidence="5">
    <location>
        <begin position="25"/>
        <end position="45"/>
    </location>
</feature>
<evidence type="ECO:0000256" key="2">
    <source>
        <dbReference type="ARBA" id="ARBA00022692"/>
    </source>
</evidence>
<feature type="transmembrane region" description="Helical" evidence="5">
    <location>
        <begin position="66"/>
        <end position="85"/>
    </location>
</feature>
<evidence type="ECO:0000259" key="6">
    <source>
        <dbReference type="Pfam" id="PF06271"/>
    </source>
</evidence>
<keyword evidence="3 5" id="KW-1133">Transmembrane helix</keyword>
<evidence type="ECO:0000256" key="3">
    <source>
        <dbReference type="ARBA" id="ARBA00022989"/>
    </source>
</evidence>
<evidence type="ECO:0000256" key="1">
    <source>
        <dbReference type="ARBA" id="ARBA00004141"/>
    </source>
</evidence>